<dbReference type="GO" id="GO:0003676">
    <property type="term" value="F:nucleic acid binding"/>
    <property type="evidence" value="ECO:0007669"/>
    <property type="project" value="InterPro"/>
</dbReference>
<evidence type="ECO:0000256" key="1">
    <source>
        <dbReference type="ARBA" id="ARBA00000077"/>
    </source>
</evidence>
<evidence type="ECO:0000259" key="8">
    <source>
        <dbReference type="PROSITE" id="PS50879"/>
    </source>
</evidence>
<proteinExistence type="inferred from homology"/>
<dbReference type="Pfam" id="PF00075">
    <property type="entry name" value="RNase_H"/>
    <property type="match status" value="1"/>
</dbReference>
<dbReference type="AlphaFoldDB" id="K2RFT6"/>
<dbReference type="EC" id="3.1.26.4" evidence="3"/>
<dbReference type="InterPro" id="IPR012337">
    <property type="entry name" value="RNaseH-like_sf"/>
</dbReference>
<dbReference type="InterPro" id="IPR036397">
    <property type="entry name" value="RNaseH_sf"/>
</dbReference>
<accession>K2RFT6</accession>
<dbReference type="PANTHER" id="PTHR10642:SF26">
    <property type="entry name" value="RIBONUCLEASE H1"/>
    <property type="match status" value="1"/>
</dbReference>
<evidence type="ECO:0000256" key="7">
    <source>
        <dbReference type="ARBA" id="ARBA00022801"/>
    </source>
</evidence>
<dbReference type="InParanoid" id="K2RFT6"/>
<feature type="domain" description="RNase H type-1" evidence="8">
    <location>
        <begin position="109"/>
        <end position="251"/>
    </location>
</feature>
<evidence type="ECO:0000256" key="2">
    <source>
        <dbReference type="ARBA" id="ARBA00005300"/>
    </source>
</evidence>
<name>K2RFT6_MACPH</name>
<dbReference type="PANTHER" id="PTHR10642">
    <property type="entry name" value="RIBONUCLEASE H1"/>
    <property type="match status" value="1"/>
</dbReference>
<dbReference type="OrthoDB" id="3261222at2759"/>
<dbReference type="Gene3D" id="3.30.420.10">
    <property type="entry name" value="Ribonuclease H-like superfamily/Ribonuclease H"/>
    <property type="match status" value="1"/>
</dbReference>
<comment type="similarity">
    <text evidence="2">Belongs to the RNase H family.</text>
</comment>
<evidence type="ECO:0000313" key="10">
    <source>
        <dbReference type="Proteomes" id="UP000007129"/>
    </source>
</evidence>
<dbReference type="EMBL" id="AHHD01000921">
    <property type="protein sequence ID" value="EKG08944.1"/>
    <property type="molecule type" value="Genomic_DNA"/>
</dbReference>
<keyword evidence="4" id="KW-0540">Nuclease</keyword>
<evidence type="ECO:0000256" key="4">
    <source>
        <dbReference type="ARBA" id="ARBA00022722"/>
    </source>
</evidence>
<keyword evidence="7" id="KW-0378">Hydrolase</keyword>
<dbReference type="InterPro" id="IPR002156">
    <property type="entry name" value="RNaseH_domain"/>
</dbReference>
<comment type="caution">
    <text evidence="9">The sequence shown here is derived from an EMBL/GenBank/DDBJ whole genome shotgun (WGS) entry which is preliminary data.</text>
</comment>
<evidence type="ECO:0000256" key="5">
    <source>
        <dbReference type="ARBA" id="ARBA00022723"/>
    </source>
</evidence>
<dbReference type="SUPFAM" id="SSF53098">
    <property type="entry name" value="Ribonuclease H-like"/>
    <property type="match status" value="1"/>
</dbReference>
<dbReference type="GO" id="GO:0043137">
    <property type="term" value="P:DNA replication, removal of RNA primer"/>
    <property type="evidence" value="ECO:0007669"/>
    <property type="project" value="TreeGrafter"/>
</dbReference>
<dbReference type="STRING" id="1126212.K2RFT6"/>
<evidence type="ECO:0000256" key="6">
    <source>
        <dbReference type="ARBA" id="ARBA00022759"/>
    </source>
</evidence>
<dbReference type="GO" id="GO:0046872">
    <property type="term" value="F:metal ion binding"/>
    <property type="evidence" value="ECO:0007669"/>
    <property type="project" value="UniProtKB-KW"/>
</dbReference>
<dbReference type="GO" id="GO:0004523">
    <property type="term" value="F:RNA-DNA hybrid ribonuclease activity"/>
    <property type="evidence" value="ECO:0007669"/>
    <property type="project" value="UniProtKB-EC"/>
</dbReference>
<organism evidence="9 10">
    <name type="scientific">Macrophomina phaseolina (strain MS6)</name>
    <name type="common">Charcoal rot fungus</name>
    <dbReference type="NCBI Taxonomy" id="1126212"/>
    <lineage>
        <taxon>Eukaryota</taxon>
        <taxon>Fungi</taxon>
        <taxon>Dikarya</taxon>
        <taxon>Ascomycota</taxon>
        <taxon>Pezizomycotina</taxon>
        <taxon>Dothideomycetes</taxon>
        <taxon>Dothideomycetes incertae sedis</taxon>
        <taxon>Botryosphaeriales</taxon>
        <taxon>Botryosphaeriaceae</taxon>
        <taxon>Macrophomina</taxon>
    </lineage>
</organism>
<dbReference type="InterPro" id="IPR050092">
    <property type="entry name" value="RNase_H"/>
</dbReference>
<protein>
    <recommendedName>
        <fullName evidence="3">ribonuclease H</fullName>
        <ecNumber evidence="3">3.1.26.4</ecNumber>
    </recommendedName>
</protein>
<sequence>MEVEAAIPPPELRLNATLRKYALRTSQLGENHPVRKELDKINLESRENSPATRLERIKDTLRSIPRDIEKVDPFLYPPWAGYTPYNTEISTLSKADAATEHLKALAEAPDNLIALYSDASSLPQGMGIGVGVVLLDYSQSRDKIQVRATKNIGPNALVYNGELDGITTALELANKHGYKSKDIRVFADNQAALLRLKHPNNTPGQWWQQRAIHAARQLRDRDNKVTVEWVPGHVNVHGNEEADRLAKQATLIPPTTEDTSIAFYGMQLKEVLYNEWKSQLLSAPSSAYSKAFTWKIKRKLIAPTTVRETASSFYQLKIGHGYFKSYLYRFNHVEDDRCYYS</sequence>
<evidence type="ECO:0000313" key="9">
    <source>
        <dbReference type="EMBL" id="EKG08944.1"/>
    </source>
</evidence>
<dbReference type="CDD" id="cd09276">
    <property type="entry name" value="Rnase_HI_RT_non_LTR"/>
    <property type="match status" value="1"/>
</dbReference>
<comment type="catalytic activity">
    <reaction evidence="1">
        <text>Endonucleolytic cleavage to 5'-phosphomonoester.</text>
        <dbReference type="EC" id="3.1.26.4"/>
    </reaction>
</comment>
<gene>
    <name evidence="9" type="ORF">MPH_14104</name>
</gene>
<keyword evidence="5" id="KW-0479">Metal-binding</keyword>
<dbReference type="HOGENOM" id="CLU_073243_0_0_1"/>
<dbReference type="VEuPathDB" id="FungiDB:MPH_14104"/>
<keyword evidence="6" id="KW-0255">Endonuclease</keyword>
<dbReference type="eggNOG" id="KOG1075">
    <property type="taxonomic scope" value="Eukaryota"/>
</dbReference>
<feature type="non-terminal residue" evidence="9">
    <location>
        <position position="341"/>
    </location>
</feature>
<dbReference type="PROSITE" id="PS50879">
    <property type="entry name" value="RNASE_H_1"/>
    <property type="match status" value="1"/>
</dbReference>
<evidence type="ECO:0000256" key="3">
    <source>
        <dbReference type="ARBA" id="ARBA00012180"/>
    </source>
</evidence>
<dbReference type="Proteomes" id="UP000007129">
    <property type="component" value="Unassembled WGS sequence"/>
</dbReference>
<reference evidence="9 10" key="1">
    <citation type="journal article" date="2012" name="BMC Genomics">
        <title>Tools to kill: Genome of one of the most destructive plant pathogenic fungi Macrophomina phaseolina.</title>
        <authorList>
            <person name="Islam M.S."/>
            <person name="Haque M.S."/>
            <person name="Islam M.M."/>
            <person name="Emdad E.M."/>
            <person name="Halim A."/>
            <person name="Hossen Q.M.M."/>
            <person name="Hossain M.Z."/>
            <person name="Ahmed B."/>
            <person name="Rahim S."/>
            <person name="Rahman M.S."/>
            <person name="Alam M.M."/>
            <person name="Hou S."/>
            <person name="Wan X."/>
            <person name="Saito J.A."/>
            <person name="Alam M."/>
        </authorList>
    </citation>
    <scope>NUCLEOTIDE SEQUENCE [LARGE SCALE GENOMIC DNA]</scope>
    <source>
        <strain evidence="9 10">MS6</strain>
    </source>
</reference>